<feature type="region of interest" description="Disordered" evidence="4">
    <location>
        <begin position="29"/>
        <end position="49"/>
    </location>
</feature>
<evidence type="ECO:0000256" key="5">
    <source>
        <dbReference type="SAM" id="SignalP"/>
    </source>
</evidence>
<evidence type="ECO:0000256" key="4">
    <source>
        <dbReference type="SAM" id="MobiDB-lite"/>
    </source>
</evidence>
<feature type="signal peptide" evidence="5">
    <location>
        <begin position="1"/>
        <end position="20"/>
    </location>
</feature>
<evidence type="ECO:0000313" key="7">
    <source>
        <dbReference type="EMBL" id="MBU6112938.1"/>
    </source>
</evidence>
<keyword evidence="3 5" id="KW-0732">Signal</keyword>
<feature type="chain" id="PRO_5046820372" evidence="5">
    <location>
        <begin position="21"/>
        <end position="573"/>
    </location>
</feature>
<dbReference type="PROSITE" id="PS51257">
    <property type="entry name" value="PROKAR_LIPOPROTEIN"/>
    <property type="match status" value="1"/>
</dbReference>
<comment type="similarity">
    <text evidence="1">Belongs to the bacterial solute-binding protein 5 family.</text>
</comment>
<dbReference type="InterPro" id="IPR039424">
    <property type="entry name" value="SBP_5"/>
</dbReference>
<evidence type="ECO:0000259" key="6">
    <source>
        <dbReference type="Pfam" id="PF00496"/>
    </source>
</evidence>
<evidence type="ECO:0000256" key="3">
    <source>
        <dbReference type="ARBA" id="ARBA00022729"/>
    </source>
</evidence>
<evidence type="ECO:0000256" key="1">
    <source>
        <dbReference type="ARBA" id="ARBA00005695"/>
    </source>
</evidence>
<dbReference type="Pfam" id="PF00496">
    <property type="entry name" value="SBP_bac_5"/>
    <property type="match status" value="1"/>
</dbReference>
<evidence type="ECO:0000256" key="2">
    <source>
        <dbReference type="ARBA" id="ARBA00022448"/>
    </source>
</evidence>
<keyword evidence="8" id="KW-1185">Reference proteome</keyword>
<protein>
    <submittedName>
        <fullName evidence="7">ABC transporter substrate-binding protein</fullName>
    </submittedName>
</protein>
<reference evidence="7 8" key="1">
    <citation type="submission" date="2021-06" db="EMBL/GenBank/DDBJ databases">
        <title>Staphylococcus lentus K169 genome sequencing.</title>
        <authorList>
            <person name="Sundareshan S."/>
            <person name="Akhila D.S."/>
            <person name="Prachi D."/>
            <person name="Sivakumar R."/>
            <person name="Rajendhran J."/>
            <person name="Isloor S."/>
            <person name="Hegde N.R."/>
        </authorList>
    </citation>
    <scope>NUCLEOTIDE SEQUENCE [LARGE SCALE GENOMIC DNA]</scope>
    <source>
        <strain evidence="7 8">K169</strain>
    </source>
</reference>
<sequence>MRKRIKSIFVLVMVTILVLAACGKETKEKEETSEIGGKTPKSDKKGGTLKVGLGAPPEGAFQSVFASSSSDSEVIGYFNDGLVDYDEKLEMKPHILSWKDKGDGLTYEFKVKKGIKWHDGSDFTVNDWIFTLETLADKDYDGPRFTGVQDIKGAKDKKDGKSDEIEGIKKIDDYTVEITFEKNKLNNLNNLWTSSPISEKAFKDIPVKDMAKSDQVRKKPIGIGPFKIKKIVDGESVELEKNKDYWQGEPRLDKIVLRVIDQTALAQALESGEIDMSSVTAPVAKEIKDKNPENLKILQAPSTSYMILGFVLNDYNKDKMEVGKARPKYQDPKLRKAMAYAINRDEWIKAFLYEYGKKTNGLIPSAHWIAADKDQLNDYKYDVDKAKKLLDEAGYKDKDGDGFREDPKGKEFVVNLKHYAGTNPTFEPRTAALKGYWEKVGLKTKVQMVEFGKFGQDLEKADESMEVYFRTWLQGSDPDPSGLYKSNALWNESRFKSEKADKLLDDALDYNVVGNDKKKRKDLYIKWQQLMNEELPVIPIAELIDTTVVSDNVRNYEVSFKGSNPIHEWGVEK</sequence>
<dbReference type="RefSeq" id="WP_216683307.1">
    <property type="nucleotide sequence ID" value="NZ_JAHLZN010000003.1"/>
</dbReference>
<feature type="domain" description="Solute-binding protein family 5" evidence="6">
    <location>
        <begin position="97"/>
        <end position="485"/>
    </location>
</feature>
<dbReference type="NCBIfam" id="NF045467">
    <property type="entry name" value="Opp4A"/>
    <property type="match status" value="1"/>
</dbReference>
<organism evidence="7 8">
    <name type="scientific">Mammaliicoccus lentus</name>
    <name type="common">Staphylococcus lentus</name>
    <dbReference type="NCBI Taxonomy" id="42858"/>
    <lineage>
        <taxon>Bacteria</taxon>
        <taxon>Bacillati</taxon>
        <taxon>Bacillota</taxon>
        <taxon>Bacilli</taxon>
        <taxon>Bacillales</taxon>
        <taxon>Staphylococcaceae</taxon>
        <taxon>Mammaliicoccus</taxon>
    </lineage>
</organism>
<dbReference type="InterPro" id="IPR050034">
    <property type="entry name" value="Opp4A"/>
</dbReference>
<dbReference type="InterPro" id="IPR000914">
    <property type="entry name" value="SBP_5_dom"/>
</dbReference>
<comment type="caution">
    <text evidence="7">The sequence shown here is derived from an EMBL/GenBank/DDBJ whole genome shotgun (WGS) entry which is preliminary data.</text>
</comment>
<dbReference type="Proteomes" id="UP000770161">
    <property type="component" value="Unassembled WGS sequence"/>
</dbReference>
<dbReference type="PANTHER" id="PTHR30290:SF9">
    <property type="entry name" value="OLIGOPEPTIDE-BINDING PROTEIN APPA"/>
    <property type="match status" value="1"/>
</dbReference>
<dbReference type="InterPro" id="IPR030678">
    <property type="entry name" value="Peptide/Ni-bd"/>
</dbReference>
<dbReference type="PANTHER" id="PTHR30290">
    <property type="entry name" value="PERIPLASMIC BINDING COMPONENT OF ABC TRANSPORTER"/>
    <property type="match status" value="1"/>
</dbReference>
<proteinExistence type="inferred from homology"/>
<dbReference type="EMBL" id="JAHLZN010000003">
    <property type="protein sequence ID" value="MBU6112938.1"/>
    <property type="molecule type" value="Genomic_DNA"/>
</dbReference>
<keyword evidence="2" id="KW-0813">Transport</keyword>
<dbReference type="PIRSF" id="PIRSF002741">
    <property type="entry name" value="MppA"/>
    <property type="match status" value="1"/>
</dbReference>
<accession>A0ABS6GWM0</accession>
<name>A0ABS6GWM0_MAMLE</name>
<gene>
    <name evidence="7" type="ORF">KQ656_03155</name>
</gene>
<evidence type="ECO:0000313" key="8">
    <source>
        <dbReference type="Proteomes" id="UP000770161"/>
    </source>
</evidence>